<reference evidence="1 2" key="1">
    <citation type="journal article" date="2014" name="Int. J. Syst. Evol. Microbiol.">
        <title>Jeotgalibaca dankookensis gen. nov., sp. nov., a member of the family Carnobacteriaceae, isolated from seujeot (Korean traditional food).</title>
        <authorList>
            <person name="Lee D.G."/>
            <person name="Trujillo M.E."/>
            <person name="Kang H."/>
            <person name="Ahn T.Y."/>
        </authorList>
    </citation>
    <scope>NUCLEOTIDE SEQUENCE [LARGE SCALE GENOMIC DNA]</scope>
    <source>
        <strain evidence="1 2">EX-07</strain>
    </source>
</reference>
<dbReference type="CDD" id="cd00761">
    <property type="entry name" value="Glyco_tranf_GTA_type"/>
    <property type="match status" value="1"/>
</dbReference>
<gene>
    <name evidence="1" type="ORF">BW727_100253</name>
</gene>
<evidence type="ECO:0008006" key="3">
    <source>
        <dbReference type="Google" id="ProtNLM"/>
    </source>
</evidence>
<dbReference type="OrthoDB" id="9778406at2"/>
<dbReference type="EMBL" id="CP019728">
    <property type="protein sequence ID" value="AQS52661.1"/>
    <property type="molecule type" value="Genomic_DNA"/>
</dbReference>
<protein>
    <recommendedName>
        <fullName evidence="3">Glycosyltransferase 2-like domain-containing protein</fullName>
    </recommendedName>
</protein>
<dbReference type="Gene3D" id="3.90.550.10">
    <property type="entry name" value="Spore Coat Polysaccharide Biosynthesis Protein SpsA, Chain A"/>
    <property type="match status" value="1"/>
</dbReference>
<dbReference type="Proteomes" id="UP000188993">
    <property type="component" value="Chromosome"/>
</dbReference>
<dbReference type="AlphaFoldDB" id="A0A1S6IMD8"/>
<accession>A0A1S6IMD8</accession>
<sequence length="258" mass="29941">MRLEVLVATMNQEDTQLIERMNLQSDAIIINQTNHHDFQVVQKNRHTYKIYSFAERGVGLSRNTALMRTQADFALIADDDMVYVDGYPELVKQQFDDYPDADLIIFNLEEVDSWRFITKEAFTVNKFNYMRFGAARIALRPNRIKEKGICFHLLFGGGTPHSNGEDTIFLKDCLDKGLKIVAVPVTLAQLTEVRESTWFSGYTEKYYRDRGALFKALSPKLYPFLILQFIIRKYKKDQGMPSRKQQLHYMLSGAKEDV</sequence>
<dbReference type="InterPro" id="IPR029044">
    <property type="entry name" value="Nucleotide-diphossugar_trans"/>
</dbReference>
<organism evidence="1 2">
    <name type="scientific">Jeotgalibaca dankookensis</name>
    <dbReference type="NCBI Taxonomy" id="708126"/>
    <lineage>
        <taxon>Bacteria</taxon>
        <taxon>Bacillati</taxon>
        <taxon>Bacillota</taxon>
        <taxon>Bacilli</taxon>
        <taxon>Lactobacillales</taxon>
        <taxon>Carnobacteriaceae</taxon>
        <taxon>Jeotgalibaca</taxon>
    </lineage>
</organism>
<dbReference type="STRING" id="708126.BW727_100253"/>
<dbReference type="SUPFAM" id="SSF53448">
    <property type="entry name" value="Nucleotide-diphospho-sugar transferases"/>
    <property type="match status" value="1"/>
</dbReference>
<evidence type="ECO:0000313" key="2">
    <source>
        <dbReference type="Proteomes" id="UP000188993"/>
    </source>
</evidence>
<proteinExistence type="predicted"/>
<keyword evidence="2" id="KW-1185">Reference proteome</keyword>
<dbReference type="RefSeq" id="WP_062468079.1">
    <property type="nucleotide sequence ID" value="NZ_BBYN01000005.1"/>
</dbReference>
<name>A0A1S6IMD8_9LACT</name>
<dbReference type="KEGG" id="jda:BW727_100253"/>
<evidence type="ECO:0000313" key="1">
    <source>
        <dbReference type="EMBL" id="AQS52661.1"/>
    </source>
</evidence>